<dbReference type="InterPro" id="IPR036869">
    <property type="entry name" value="J_dom_sf"/>
</dbReference>
<keyword evidence="5" id="KW-1185">Reference proteome</keyword>
<dbReference type="EMBL" id="CP094669">
    <property type="protein sequence ID" value="UOG74494.1"/>
    <property type="molecule type" value="Genomic_DNA"/>
</dbReference>
<evidence type="ECO:0000259" key="3">
    <source>
        <dbReference type="PROSITE" id="PS50076"/>
    </source>
</evidence>
<name>A0ABY4CW49_9BACT</name>
<keyword evidence="2" id="KW-0472">Membrane</keyword>
<dbReference type="InterPro" id="IPR001623">
    <property type="entry name" value="DnaJ_domain"/>
</dbReference>
<feature type="transmembrane region" description="Helical" evidence="2">
    <location>
        <begin position="121"/>
        <end position="141"/>
    </location>
</feature>
<protein>
    <submittedName>
        <fullName evidence="4">J domain-containing protein</fullName>
    </submittedName>
</protein>
<proteinExistence type="predicted"/>
<dbReference type="RefSeq" id="WP_243797908.1">
    <property type="nucleotide sequence ID" value="NZ_CP094669.1"/>
</dbReference>
<dbReference type="InterPro" id="IPR050817">
    <property type="entry name" value="DjlA_DnaK_co-chaperone"/>
</dbReference>
<feature type="transmembrane region" description="Helical" evidence="2">
    <location>
        <begin position="237"/>
        <end position="258"/>
    </location>
</feature>
<keyword evidence="2" id="KW-1133">Transmembrane helix</keyword>
<dbReference type="SUPFAM" id="SSF46565">
    <property type="entry name" value="Chaperone J-domain"/>
    <property type="match status" value="1"/>
</dbReference>
<dbReference type="PROSITE" id="PS50076">
    <property type="entry name" value="DNAJ_2"/>
    <property type="match status" value="1"/>
</dbReference>
<reference evidence="4 5" key="1">
    <citation type="submission" date="2022-03" db="EMBL/GenBank/DDBJ databases">
        <title>Hymenobactersp. isolated from the air.</title>
        <authorList>
            <person name="Won M."/>
            <person name="Kwon S.-W."/>
        </authorList>
    </citation>
    <scope>NUCLEOTIDE SEQUENCE [LARGE SCALE GENOMIC DNA]</scope>
    <source>
        <strain evidence="4 5">KACC 21982</strain>
    </source>
</reference>
<dbReference type="Gene3D" id="1.10.287.110">
    <property type="entry name" value="DnaJ domain"/>
    <property type="match status" value="1"/>
</dbReference>
<organism evidence="4 5">
    <name type="scientific">Hymenobacter tibetensis</name>
    <dbReference type="NCBI Taxonomy" id="497967"/>
    <lineage>
        <taxon>Bacteria</taxon>
        <taxon>Pseudomonadati</taxon>
        <taxon>Bacteroidota</taxon>
        <taxon>Cytophagia</taxon>
        <taxon>Cytophagales</taxon>
        <taxon>Hymenobacteraceae</taxon>
        <taxon>Hymenobacter</taxon>
    </lineage>
</organism>
<dbReference type="Proteomes" id="UP000831113">
    <property type="component" value="Chromosome"/>
</dbReference>
<keyword evidence="2" id="KW-0812">Transmembrane</keyword>
<dbReference type="PRINTS" id="PR00625">
    <property type="entry name" value="JDOMAIN"/>
</dbReference>
<dbReference type="SMART" id="SM00271">
    <property type="entry name" value="DnaJ"/>
    <property type="match status" value="1"/>
</dbReference>
<feature type="compositionally biased region" description="Pro residues" evidence="1">
    <location>
        <begin position="77"/>
        <end position="96"/>
    </location>
</feature>
<evidence type="ECO:0000313" key="4">
    <source>
        <dbReference type="EMBL" id="UOG74494.1"/>
    </source>
</evidence>
<feature type="transmembrane region" description="Helical" evidence="2">
    <location>
        <begin position="205"/>
        <end position="225"/>
    </location>
</feature>
<evidence type="ECO:0000256" key="2">
    <source>
        <dbReference type="SAM" id="Phobius"/>
    </source>
</evidence>
<gene>
    <name evidence="4" type="ORF">MTX78_20530</name>
</gene>
<accession>A0ABY4CW49</accession>
<feature type="region of interest" description="Disordered" evidence="1">
    <location>
        <begin position="74"/>
        <end position="96"/>
    </location>
</feature>
<dbReference type="Pfam" id="PF00226">
    <property type="entry name" value="DnaJ"/>
    <property type="match status" value="1"/>
</dbReference>
<dbReference type="PANTHER" id="PTHR24074">
    <property type="entry name" value="CO-CHAPERONE PROTEIN DJLA"/>
    <property type="match status" value="1"/>
</dbReference>
<feature type="domain" description="J" evidence="3">
    <location>
        <begin position="3"/>
        <end position="67"/>
    </location>
</feature>
<dbReference type="CDD" id="cd06257">
    <property type="entry name" value="DnaJ"/>
    <property type="match status" value="1"/>
</dbReference>
<evidence type="ECO:0000256" key="1">
    <source>
        <dbReference type="SAM" id="MobiDB-lite"/>
    </source>
</evidence>
<evidence type="ECO:0000313" key="5">
    <source>
        <dbReference type="Proteomes" id="UP000831113"/>
    </source>
</evidence>
<sequence>MKTHYAILGISEQASPNDIRRAYRRLVLLTHPDRTPDPDAHQRFLAVNEAYEALNDPSRRYFYDTQLRELRTRVRPVPVPAPPPTRASRRPPPPPIWRRRYVPQKLDFATYARVARQWGRCLLVLPLVILLDYFVLRHYVIADFARFGTSRDGAGQLYNWIATSHGEFNTTAAVPLATIVFRLKTSVLFQFVHEAYLLDGTALPVHPVFSSLLVFAFLLLLLAGATQLSRISDATRVNVAIVATVVGVIVLLMALTQVQLHFLH</sequence>